<proteinExistence type="predicted"/>
<evidence type="ECO:0000259" key="3">
    <source>
        <dbReference type="Pfam" id="PF03144"/>
    </source>
</evidence>
<comment type="caution">
    <text evidence="4">The sequence shown here is derived from an EMBL/GenBank/DDBJ whole genome shotgun (WGS) entry which is preliminary data.</text>
</comment>
<dbReference type="InterPro" id="IPR050100">
    <property type="entry name" value="TRAFAC_GTPase_members"/>
</dbReference>
<dbReference type="InterPro" id="IPR027417">
    <property type="entry name" value="P-loop_NTPase"/>
</dbReference>
<dbReference type="Gene3D" id="2.40.30.10">
    <property type="entry name" value="Translation factors"/>
    <property type="match status" value="1"/>
</dbReference>
<keyword evidence="5" id="KW-1185">Reference proteome</keyword>
<evidence type="ECO:0000313" key="4">
    <source>
        <dbReference type="EMBL" id="CAK0909747.1"/>
    </source>
</evidence>
<sequence>MDSESVGYSEEQFEQTCERVREDLDKSGLKTHDVYFDVHFVPTSGLRGDNIMDRSDHMDWYCGPTLVEALDDAVASHFKPERPLRFPLREVMKIGGTGVVAVGRVATGSLRAGASLLFAPGGVRAEVRSITMHHETLEEATCGDVVNLAVDVAENALRSGM</sequence>
<accession>A0ABN9YAJ5</accession>
<gene>
    <name evidence="4" type="ORF">PCOR1329_LOCUS84083</name>
</gene>
<evidence type="ECO:0000313" key="5">
    <source>
        <dbReference type="Proteomes" id="UP001189429"/>
    </source>
</evidence>
<name>A0ABN9YAJ5_9DINO</name>
<feature type="domain" description="Translation elongation factor EFTu-like" evidence="3">
    <location>
        <begin position="98"/>
        <end position="152"/>
    </location>
</feature>
<dbReference type="PANTHER" id="PTHR23115">
    <property type="entry name" value="TRANSLATION FACTOR"/>
    <property type="match status" value="1"/>
</dbReference>
<evidence type="ECO:0000256" key="1">
    <source>
        <dbReference type="ARBA" id="ARBA00022741"/>
    </source>
</evidence>
<dbReference type="InterPro" id="IPR004161">
    <property type="entry name" value="EFTu-like_2"/>
</dbReference>
<feature type="non-terminal residue" evidence="4">
    <location>
        <position position="161"/>
    </location>
</feature>
<dbReference type="InterPro" id="IPR009000">
    <property type="entry name" value="Transl_B-barrel_sf"/>
</dbReference>
<dbReference type="SUPFAM" id="SSF52540">
    <property type="entry name" value="P-loop containing nucleoside triphosphate hydrolases"/>
    <property type="match status" value="1"/>
</dbReference>
<keyword evidence="1" id="KW-0547">Nucleotide-binding</keyword>
<organism evidence="4 5">
    <name type="scientific">Prorocentrum cordatum</name>
    <dbReference type="NCBI Taxonomy" id="2364126"/>
    <lineage>
        <taxon>Eukaryota</taxon>
        <taxon>Sar</taxon>
        <taxon>Alveolata</taxon>
        <taxon>Dinophyceae</taxon>
        <taxon>Prorocentrales</taxon>
        <taxon>Prorocentraceae</taxon>
        <taxon>Prorocentrum</taxon>
    </lineage>
</organism>
<keyword evidence="2" id="KW-0342">GTP-binding</keyword>
<dbReference type="Proteomes" id="UP001189429">
    <property type="component" value="Unassembled WGS sequence"/>
</dbReference>
<evidence type="ECO:0000256" key="2">
    <source>
        <dbReference type="ARBA" id="ARBA00023134"/>
    </source>
</evidence>
<dbReference type="SUPFAM" id="SSF50447">
    <property type="entry name" value="Translation proteins"/>
    <property type="match status" value="1"/>
</dbReference>
<reference evidence="4" key="1">
    <citation type="submission" date="2023-10" db="EMBL/GenBank/DDBJ databases">
        <authorList>
            <person name="Chen Y."/>
            <person name="Shah S."/>
            <person name="Dougan E. K."/>
            <person name="Thang M."/>
            <person name="Chan C."/>
        </authorList>
    </citation>
    <scope>NUCLEOTIDE SEQUENCE [LARGE SCALE GENOMIC DNA]</scope>
</reference>
<dbReference type="Gene3D" id="3.40.50.300">
    <property type="entry name" value="P-loop containing nucleotide triphosphate hydrolases"/>
    <property type="match status" value="1"/>
</dbReference>
<dbReference type="Pfam" id="PF03144">
    <property type="entry name" value="GTP_EFTU_D2"/>
    <property type="match status" value="1"/>
</dbReference>
<protein>
    <recommendedName>
        <fullName evidence="3">Translation elongation factor EFTu-like domain-containing protein</fullName>
    </recommendedName>
</protein>
<dbReference type="EMBL" id="CAUYUJ010022251">
    <property type="protein sequence ID" value="CAK0909747.1"/>
    <property type="molecule type" value="Genomic_DNA"/>
</dbReference>